<keyword evidence="1" id="KW-0812">Transmembrane</keyword>
<accession>A0A6J7AET7</accession>
<evidence type="ECO:0000256" key="1">
    <source>
        <dbReference type="SAM" id="Phobius"/>
    </source>
</evidence>
<keyword evidence="1" id="KW-0472">Membrane</keyword>
<feature type="transmembrane region" description="Helical" evidence="1">
    <location>
        <begin position="124"/>
        <end position="144"/>
    </location>
</feature>
<name>A0A6J7AET7_9ZZZZ</name>
<evidence type="ECO:0000313" key="2">
    <source>
        <dbReference type="EMBL" id="CAB4831048.1"/>
    </source>
</evidence>
<feature type="transmembrane region" description="Helical" evidence="1">
    <location>
        <begin position="20"/>
        <end position="37"/>
    </location>
</feature>
<reference evidence="2" key="1">
    <citation type="submission" date="2020-05" db="EMBL/GenBank/DDBJ databases">
        <authorList>
            <person name="Chiriac C."/>
            <person name="Salcher M."/>
            <person name="Ghai R."/>
            <person name="Kavagutti S V."/>
        </authorList>
    </citation>
    <scope>NUCLEOTIDE SEQUENCE</scope>
</reference>
<dbReference type="InterPro" id="IPR054261">
    <property type="entry name" value="DUF6992"/>
</dbReference>
<protein>
    <submittedName>
        <fullName evidence="2">Unannotated protein</fullName>
    </submittedName>
</protein>
<dbReference type="EMBL" id="CAFABK010000036">
    <property type="protein sequence ID" value="CAB4831048.1"/>
    <property type="molecule type" value="Genomic_DNA"/>
</dbReference>
<dbReference type="Pfam" id="PF22503">
    <property type="entry name" value="DUF6992"/>
    <property type="match status" value="1"/>
</dbReference>
<dbReference type="AlphaFoldDB" id="A0A6J7AET7"/>
<feature type="transmembrane region" description="Helical" evidence="1">
    <location>
        <begin position="92"/>
        <end position="112"/>
    </location>
</feature>
<organism evidence="2">
    <name type="scientific">freshwater metagenome</name>
    <dbReference type="NCBI Taxonomy" id="449393"/>
    <lineage>
        <taxon>unclassified sequences</taxon>
        <taxon>metagenomes</taxon>
        <taxon>ecological metagenomes</taxon>
    </lineage>
</organism>
<keyword evidence="1" id="KW-1133">Transmembrane helix</keyword>
<sequence>MTNVNEQQLQLVENTLTTALLAWSATSVAVGTIMALVGRKAQNDDLVGFGRQTAAWGAVDALIAGAGVLSRRRRAPLCDEEAAKKAGSLRKLLLVNAVADVGYMAGGLLLIARGEGGQRKLRMGAGDGAAVVVQGAFLLVLDLTQAQRVR</sequence>
<proteinExistence type="predicted"/>
<gene>
    <name evidence="2" type="ORF">UFOPK3204_00933</name>
</gene>